<reference evidence="1" key="1">
    <citation type="journal article" date="2022" name="bioRxiv">
        <title>Genomics of Preaxostyla Flagellates Illuminates Evolutionary Transitions and the Path Towards Mitochondrial Loss.</title>
        <authorList>
            <person name="Novak L.V.F."/>
            <person name="Treitli S.C."/>
            <person name="Pyrih J."/>
            <person name="Halakuc P."/>
            <person name="Pipaliya S.V."/>
            <person name="Vacek V."/>
            <person name="Brzon O."/>
            <person name="Soukal P."/>
            <person name="Eme L."/>
            <person name="Dacks J.B."/>
            <person name="Karnkowska A."/>
            <person name="Elias M."/>
            <person name="Hampl V."/>
        </authorList>
    </citation>
    <scope>NUCLEOTIDE SEQUENCE</scope>
    <source>
        <strain evidence="1">RCP-MX</strain>
    </source>
</reference>
<dbReference type="Proteomes" id="UP001141327">
    <property type="component" value="Unassembled WGS sequence"/>
</dbReference>
<dbReference type="EMBL" id="JAPMOS010000082">
    <property type="protein sequence ID" value="KAJ4456101.1"/>
    <property type="molecule type" value="Genomic_DNA"/>
</dbReference>
<sequence>MGITYHFSPYSCTRSPSHSHLIYSLSHLGHFQASTHSVHFRHSSILISPPPLGTGECTFLISLPTRAQGPSKCRNQSHESMGWEIYTEQPSKWVQEFAHFRPAPRGAPVRCWVASSR</sequence>
<protein>
    <submittedName>
        <fullName evidence="1">Uncharacterized protein</fullName>
    </submittedName>
</protein>
<evidence type="ECO:0000313" key="1">
    <source>
        <dbReference type="EMBL" id="KAJ4456101.1"/>
    </source>
</evidence>
<name>A0ABQ8U9V7_9EUKA</name>
<gene>
    <name evidence="1" type="ORF">PAPYR_8790</name>
</gene>
<organism evidence="1 2">
    <name type="scientific">Paratrimastix pyriformis</name>
    <dbReference type="NCBI Taxonomy" id="342808"/>
    <lineage>
        <taxon>Eukaryota</taxon>
        <taxon>Metamonada</taxon>
        <taxon>Preaxostyla</taxon>
        <taxon>Paratrimastigidae</taxon>
        <taxon>Paratrimastix</taxon>
    </lineage>
</organism>
<proteinExistence type="predicted"/>
<keyword evidence="2" id="KW-1185">Reference proteome</keyword>
<comment type="caution">
    <text evidence="1">The sequence shown here is derived from an EMBL/GenBank/DDBJ whole genome shotgun (WGS) entry which is preliminary data.</text>
</comment>
<evidence type="ECO:0000313" key="2">
    <source>
        <dbReference type="Proteomes" id="UP001141327"/>
    </source>
</evidence>
<accession>A0ABQ8U9V7</accession>